<gene>
    <name evidence="6" type="ORF">E5676_scaffold456G00700</name>
</gene>
<evidence type="ECO:0000256" key="3">
    <source>
        <dbReference type="ARBA" id="ARBA00022821"/>
    </source>
</evidence>
<dbReference type="GO" id="GO:0043531">
    <property type="term" value="F:ADP binding"/>
    <property type="evidence" value="ECO:0007669"/>
    <property type="project" value="InterPro"/>
</dbReference>
<dbReference type="GO" id="GO:0007165">
    <property type="term" value="P:signal transduction"/>
    <property type="evidence" value="ECO:0007669"/>
    <property type="project" value="InterPro"/>
</dbReference>
<dbReference type="Pfam" id="PF23286">
    <property type="entry name" value="LRR_13"/>
    <property type="match status" value="2"/>
</dbReference>
<proteinExistence type="predicted"/>
<name>A0A5D3D484_CUCMM</name>
<dbReference type="FunFam" id="3.40.50.10140:FF:000007">
    <property type="entry name" value="Disease resistance protein (TIR-NBS-LRR class)"/>
    <property type="match status" value="2"/>
</dbReference>
<protein>
    <submittedName>
        <fullName evidence="6">TMV resistance protein N-like isoform X2</fullName>
    </submittedName>
</protein>
<dbReference type="InterPro" id="IPR044974">
    <property type="entry name" value="Disease_R_plants"/>
</dbReference>
<dbReference type="SUPFAM" id="SSF46785">
    <property type="entry name" value="Winged helix' DNA-binding domain"/>
    <property type="match status" value="1"/>
</dbReference>
<evidence type="ECO:0000256" key="2">
    <source>
        <dbReference type="ARBA" id="ARBA00022737"/>
    </source>
</evidence>
<dbReference type="InterPro" id="IPR003593">
    <property type="entry name" value="AAA+_ATPase"/>
</dbReference>
<organism evidence="6 7">
    <name type="scientific">Cucumis melo var. makuwa</name>
    <name type="common">Oriental melon</name>
    <dbReference type="NCBI Taxonomy" id="1194695"/>
    <lineage>
        <taxon>Eukaryota</taxon>
        <taxon>Viridiplantae</taxon>
        <taxon>Streptophyta</taxon>
        <taxon>Embryophyta</taxon>
        <taxon>Tracheophyta</taxon>
        <taxon>Spermatophyta</taxon>
        <taxon>Magnoliopsida</taxon>
        <taxon>eudicotyledons</taxon>
        <taxon>Gunneridae</taxon>
        <taxon>Pentapetalae</taxon>
        <taxon>rosids</taxon>
        <taxon>fabids</taxon>
        <taxon>Cucurbitales</taxon>
        <taxon>Cucurbitaceae</taxon>
        <taxon>Benincaseae</taxon>
        <taxon>Cucumis</taxon>
    </lineage>
</organism>
<dbReference type="Gene3D" id="3.40.50.300">
    <property type="entry name" value="P-loop containing nucleotide triphosphate hydrolases"/>
    <property type="match status" value="2"/>
</dbReference>
<dbReference type="Gene3D" id="3.40.50.10140">
    <property type="entry name" value="Toll/interleukin-1 receptor homology (TIR) domain"/>
    <property type="match status" value="2"/>
</dbReference>
<dbReference type="InterPro" id="IPR036390">
    <property type="entry name" value="WH_DNA-bd_sf"/>
</dbReference>
<dbReference type="Pfam" id="PF00931">
    <property type="entry name" value="NB-ARC"/>
    <property type="match status" value="2"/>
</dbReference>
<dbReference type="InterPro" id="IPR002182">
    <property type="entry name" value="NB-ARC"/>
</dbReference>
<evidence type="ECO:0000313" key="6">
    <source>
        <dbReference type="EMBL" id="TYK18353.1"/>
    </source>
</evidence>
<dbReference type="SUPFAM" id="SSF52540">
    <property type="entry name" value="P-loop containing nucleoside triphosphate hydrolases"/>
    <property type="match status" value="2"/>
</dbReference>
<comment type="caution">
    <text evidence="6">The sequence shown here is derived from an EMBL/GenBank/DDBJ whole genome shotgun (WGS) entry which is preliminary data.</text>
</comment>
<keyword evidence="4" id="KW-0520">NAD</keyword>
<evidence type="ECO:0000256" key="1">
    <source>
        <dbReference type="ARBA" id="ARBA00022614"/>
    </source>
</evidence>
<dbReference type="InterPro" id="IPR042197">
    <property type="entry name" value="Apaf_helical"/>
</dbReference>
<evidence type="ECO:0000259" key="5">
    <source>
        <dbReference type="PROSITE" id="PS50104"/>
    </source>
</evidence>
<sequence length="2148" mass="245504">MALRQRGINVFIDDKLSRGEEISASLLEAIEESKISIVIISENYASSSWCLNELEKIIMCNKLRSGEQLVLPIFYRVDPSQVRKQSGRFGEEFGKLEVRFSSDKMEAWREAMISVSHMSGWPVLQNDDEANLIQQIVQEVSKKLNRGILQLRLPKYPVGIDRQVNNILFQVMSADEKITMVGLYGIGGIGKTTLAKALYNRIVDDFEGCCFLAKIREASNQYEGLVQLQKKLLCEILMDNSINVSNLDIGINIIRNRLCSKKILLILDDVDTREQLEALAGRHDWFGPGSMVIATSRDKHLLAIHEFNIFQSVQGLKDDEALELFSWHAFKMSCPSSDYLYLSKRAVRYCDGLPLALEVVGSFLYSIEQSKFKLILDEYENHYLDKGIQDPLRISYDGLEDEVKEIFLYISCCFVGKDINEVKIKLKACGCLCLEKGTTKLINLSLLTIVGSNWIEMHDLIQQMGRTIHLSKTSKSHKRKRLLIKDDAMDVLNGNKEARGVKVIKLDFPRPTQLDIDSRAFEKVRNLVVLEVGNATSSKSTDLQYLPNSLRWINWPHFPFSSLPSTYTMDNLIQLKLPYNSIKHFGKAFMCGGCLKKINFRDSKFLVEIPDLSIAINLEKLDLLGCVNLVKIHESVGSLSKLVKFYLSSNIKGFEQFPSYLKLKSLKIFILYKCRIDEWCPQFSKEMDSLEVLVIHYSIVTNQLSPTIGYLTSLKFLSITDCMELKTLPRTIYRLSNLNDLHIFNSDLSTFPSLNTPSSPSLFPYLTSIELVRCKITNLDFLETMVHVTPSLKSLDLSENNFCRLPSCIINFKSLNYLYTFDCKLFEEIPKVPKGVVTMNASGCVSLVKFPDNILDFISCDDNLVQFRRLILMNCDIPDWCKYKSMNNSIEIFPADCLSSKSRVFIAACAKFEVNIGDGEPNFLCSVFINDTEILHCEMLSSIGKITTKYDATQTPTGEYLSMVVLGSYIYPYRYGVVFYPYDVDRDPYGDIMDSSGKVDLNQLCCRMKSSRGILDKVEVLFEVPQEFKDAISIKMCGVHVIMGSTHLWMFYKNIYRFKNSGTTFDYPSTFPFLSGSLICPSNYLINMNLASGSSSSSRFRCSFDVFLSFRGEDTRSNFTSHLNMALRQRGINVFIDDKLSRGEEISASLLEAIEESKISIVIISENYASSSWCLNELEKIIMCNKLRWGVQLVLPIFYKVDPSQVRKQSGRFGEEFGKLEVRFSSDKMEAWREAMISVSHMSGWPILQNDDEANLIQEIVQEVLKKLNRGTMLLRLPKYPVGIDRQVNNILFQVMSADEKITMIGIYGIGGIGKTTLAKALYNRIADDFEGCCFLAKIREASNQYDGLVQLQKKLLCEILMDNSINVSNLDIGINIIRNRLCSKKILLILDDVDTREQLEVLAGGHDWFGPGSMVIATTRDKHLLAIHQFNILQSVQGLNDGYEALELFSWHAFKRSCPSSDYLDLSKRAVRYCLGLPLALEVVGSFLFSIKQSKFKLILDEYENQYLDKGIQDPLRISYDGLENEVKEIFLYISCCFVREDIYEVKTKLEACGCLCLEKGTTKLMNLSLLTIDERSNRIEMHDLIQQMGRTIHLSETSKSHKRKRLLIKDDVMDVLNGNKEARAVKVIKLNFPKPTELEIDSRAFEKVKKLVVLDIRNATSSRSSDLEYVPSSLRWMNWPHFPFSSLPSTYTMDNLMELKLPYSSIKHFGKAFMCGGCLKKINFRGSKFLVEIPDLSIAINLEELDLLGCVNLVKIHESVGSLSKLVEFYLSSNIKGFEQFPSYLKLKSLKTLFLYRCRIDEWCPQFSEEMDSLEVLLIYNSTVINQLSPTIGYLTSLKKLWIIKCKELKTLPSTIYRLSNLTCLRVLGYNFSTFPSLNDPSSPFLFPYLTSIELFDCKITNLDFLETMVHVAPFLKELDLSRNNFCKLPSCITSFKSLIYLSTSFCKLLEEIPKVPKGVLYMNATESASLARFPDNILDFISCYDNYAKRRYNPNVIKELRLMNCDIPDWCQYKSTNNSITFLLPANHPTWERKVSIASCVKLQGIDKAFKVNSRVFINDFDVHLGQFWKHEFEGGKGPRGEYLWIEVLDPYRLLYIYDHYEQNQPCFRIKSSRIIFDRITVLFEVITPNAVSIKKCGVHVIMEE</sequence>
<dbReference type="PANTHER" id="PTHR11017">
    <property type="entry name" value="LEUCINE-RICH REPEAT-CONTAINING PROTEIN"/>
    <property type="match status" value="1"/>
</dbReference>
<keyword evidence="1" id="KW-0433">Leucine-rich repeat</keyword>
<dbReference type="GO" id="GO:0006952">
    <property type="term" value="P:defense response"/>
    <property type="evidence" value="ECO:0007669"/>
    <property type="project" value="UniProtKB-KW"/>
</dbReference>
<dbReference type="InterPro" id="IPR035897">
    <property type="entry name" value="Toll_tir_struct_dom_sf"/>
</dbReference>
<dbReference type="PANTHER" id="PTHR11017:SF570">
    <property type="entry name" value="DISEASE RESISTANCE PROTEIN (TIR-NBS CLASS)-RELATED"/>
    <property type="match status" value="1"/>
</dbReference>
<dbReference type="SUPFAM" id="SSF52200">
    <property type="entry name" value="Toll/Interleukin receptor TIR domain"/>
    <property type="match status" value="2"/>
</dbReference>
<dbReference type="EMBL" id="SSTD01007912">
    <property type="protein sequence ID" value="TYK18353.1"/>
    <property type="molecule type" value="Genomic_DNA"/>
</dbReference>
<accession>A0A5D3D484</accession>
<dbReference type="InterPro" id="IPR058192">
    <property type="entry name" value="WHD_ROQ1-like"/>
</dbReference>
<evidence type="ECO:0000313" key="7">
    <source>
        <dbReference type="Proteomes" id="UP000321947"/>
    </source>
</evidence>
<dbReference type="Gene3D" id="3.80.10.10">
    <property type="entry name" value="Ribonuclease Inhibitor"/>
    <property type="match status" value="3"/>
</dbReference>
<reference evidence="6 7" key="1">
    <citation type="submission" date="2019-08" db="EMBL/GenBank/DDBJ databases">
        <title>Draft genome sequences of two oriental melons (Cucumis melo L. var makuwa).</title>
        <authorList>
            <person name="Kwon S.-Y."/>
        </authorList>
    </citation>
    <scope>NUCLEOTIDE SEQUENCE [LARGE SCALE GENOMIC DNA]</scope>
    <source>
        <strain evidence="7">cv. Chang Bougi</strain>
        <tissue evidence="6">Leaf</tissue>
    </source>
</reference>
<dbReference type="InterPro" id="IPR058546">
    <property type="entry name" value="RPS4B/Roq1-like_LRR"/>
</dbReference>
<dbReference type="SUPFAM" id="SSF52058">
    <property type="entry name" value="L domain-like"/>
    <property type="match status" value="2"/>
</dbReference>
<dbReference type="InterPro" id="IPR032675">
    <property type="entry name" value="LRR_dom_sf"/>
</dbReference>
<dbReference type="SMART" id="SM00255">
    <property type="entry name" value="TIR"/>
    <property type="match status" value="2"/>
</dbReference>
<dbReference type="Proteomes" id="UP000321947">
    <property type="component" value="Unassembled WGS sequence"/>
</dbReference>
<dbReference type="PROSITE" id="PS50104">
    <property type="entry name" value="TIR"/>
    <property type="match status" value="2"/>
</dbReference>
<dbReference type="PRINTS" id="PR00364">
    <property type="entry name" value="DISEASERSIST"/>
</dbReference>
<dbReference type="Pfam" id="PF23282">
    <property type="entry name" value="WHD_ROQ1"/>
    <property type="match status" value="2"/>
</dbReference>
<dbReference type="Pfam" id="PF01582">
    <property type="entry name" value="TIR"/>
    <property type="match status" value="2"/>
</dbReference>
<evidence type="ECO:0000256" key="4">
    <source>
        <dbReference type="ARBA" id="ARBA00023027"/>
    </source>
</evidence>
<dbReference type="InterPro" id="IPR027417">
    <property type="entry name" value="P-loop_NTPase"/>
</dbReference>
<dbReference type="SMART" id="SM00382">
    <property type="entry name" value="AAA"/>
    <property type="match status" value="2"/>
</dbReference>
<keyword evidence="3" id="KW-0611">Plant defense</keyword>
<feature type="domain" description="TIR" evidence="5">
    <location>
        <begin position="1"/>
        <end position="144"/>
    </location>
</feature>
<feature type="domain" description="TIR" evidence="5">
    <location>
        <begin position="1102"/>
        <end position="1268"/>
    </location>
</feature>
<keyword evidence="2" id="KW-0677">Repeat</keyword>
<dbReference type="Gene3D" id="1.10.8.430">
    <property type="entry name" value="Helical domain of apoptotic protease-activating factors"/>
    <property type="match status" value="2"/>
</dbReference>
<dbReference type="InterPro" id="IPR000157">
    <property type="entry name" value="TIR_dom"/>
</dbReference>